<dbReference type="GO" id="GO:0016787">
    <property type="term" value="F:hydrolase activity"/>
    <property type="evidence" value="ECO:0007669"/>
    <property type="project" value="UniProtKB-KW"/>
</dbReference>
<evidence type="ECO:0000256" key="8">
    <source>
        <dbReference type="HAMAP-Rule" id="MF_00265"/>
    </source>
</evidence>
<dbReference type="PANTHER" id="PTHR33653">
    <property type="entry name" value="RIBONUCLEASE VAPC2"/>
    <property type="match status" value="1"/>
</dbReference>
<dbReference type="PANTHER" id="PTHR33653:SF1">
    <property type="entry name" value="RIBONUCLEASE VAPC2"/>
    <property type="match status" value="1"/>
</dbReference>
<sequence>MKVLVDTSVWSAVLRRKTVLNRQTAEILADLLRDLRVVLIGPIRQELLSGISNLTLFRELKEKLSSLTDFPLDTAVYELAAEYANICRQRGVQGSHTDFLICAAAVQNGWAIFTADKDFQNYKKYLPIKLFRPPGG</sequence>
<evidence type="ECO:0000256" key="1">
    <source>
        <dbReference type="ARBA" id="ARBA00001946"/>
    </source>
</evidence>
<keyword evidence="8" id="KW-0800">Toxin</keyword>
<keyword evidence="5 8" id="KW-0378">Hydrolase</keyword>
<evidence type="ECO:0000256" key="5">
    <source>
        <dbReference type="ARBA" id="ARBA00022801"/>
    </source>
</evidence>
<dbReference type="Proteomes" id="UP000269352">
    <property type="component" value="Unassembled WGS sequence"/>
</dbReference>
<reference evidence="10 11" key="1">
    <citation type="journal article" date="2019" name="ISME J.">
        <title>Genome analyses of uncultured TG2/ZB3 bacteria in 'Margulisbacteria' specifically attached to ectosymbiotic spirochetes of protists in the termite gut.</title>
        <authorList>
            <person name="Utami Y.D."/>
            <person name="Kuwahara H."/>
            <person name="Igai K."/>
            <person name="Murakami T."/>
            <person name="Sugaya K."/>
            <person name="Morikawa T."/>
            <person name="Nagura Y."/>
            <person name="Yuki M."/>
            <person name="Deevong P."/>
            <person name="Inoue T."/>
            <person name="Kihara K."/>
            <person name="Lo N."/>
            <person name="Yamada A."/>
            <person name="Ohkuma M."/>
            <person name="Hongoh Y."/>
        </authorList>
    </citation>
    <scope>NUCLEOTIDE SEQUENCE [LARGE SCALE GENOMIC DNA]</scope>
    <source>
        <strain evidence="10">NkOx7-01</strain>
    </source>
</reference>
<dbReference type="Gene3D" id="3.40.50.1010">
    <property type="entry name" value="5'-nuclease"/>
    <property type="match status" value="1"/>
</dbReference>
<gene>
    <name evidence="8 10" type="primary">vapC</name>
    <name evidence="10" type="ORF">NO1_0880</name>
</gene>
<comment type="cofactor">
    <cofactor evidence="1 8">
        <name>Mg(2+)</name>
        <dbReference type="ChEBI" id="CHEBI:18420"/>
    </cofactor>
</comment>
<evidence type="ECO:0000256" key="4">
    <source>
        <dbReference type="ARBA" id="ARBA00022723"/>
    </source>
</evidence>
<keyword evidence="2 8" id="KW-1277">Toxin-antitoxin system</keyword>
<keyword evidence="6 8" id="KW-0460">Magnesium</keyword>
<dbReference type="AlphaFoldDB" id="A0A388TBD3"/>
<dbReference type="GO" id="GO:0090729">
    <property type="term" value="F:toxin activity"/>
    <property type="evidence" value="ECO:0007669"/>
    <property type="project" value="UniProtKB-KW"/>
</dbReference>
<keyword evidence="4 8" id="KW-0479">Metal-binding</keyword>
<evidence type="ECO:0000256" key="6">
    <source>
        <dbReference type="ARBA" id="ARBA00022842"/>
    </source>
</evidence>
<dbReference type="InterPro" id="IPR022907">
    <property type="entry name" value="VapC_family"/>
</dbReference>
<dbReference type="EMBL" id="BGZN01000012">
    <property type="protein sequence ID" value="GBR73507.1"/>
    <property type="molecule type" value="Genomic_DNA"/>
</dbReference>
<comment type="caution">
    <text evidence="10">The sequence shown here is derived from an EMBL/GenBank/DDBJ whole genome shotgun (WGS) entry which is preliminary data.</text>
</comment>
<keyword evidence="11" id="KW-1185">Reference proteome</keyword>
<evidence type="ECO:0000313" key="11">
    <source>
        <dbReference type="Proteomes" id="UP000269352"/>
    </source>
</evidence>
<feature type="binding site" evidence="8">
    <location>
        <position position="98"/>
    </location>
    <ligand>
        <name>Mg(2+)</name>
        <dbReference type="ChEBI" id="CHEBI:18420"/>
    </ligand>
</feature>
<dbReference type="SUPFAM" id="SSF88723">
    <property type="entry name" value="PIN domain-like"/>
    <property type="match status" value="1"/>
</dbReference>
<evidence type="ECO:0000259" key="9">
    <source>
        <dbReference type="Pfam" id="PF01850"/>
    </source>
</evidence>
<evidence type="ECO:0000256" key="3">
    <source>
        <dbReference type="ARBA" id="ARBA00022722"/>
    </source>
</evidence>
<evidence type="ECO:0000256" key="2">
    <source>
        <dbReference type="ARBA" id="ARBA00022649"/>
    </source>
</evidence>
<name>A0A388TBD3_TERA1</name>
<dbReference type="InterPro" id="IPR050556">
    <property type="entry name" value="Type_II_TA_system_RNase"/>
</dbReference>
<dbReference type="EC" id="3.1.-.-" evidence="8"/>
<proteinExistence type="inferred from homology"/>
<accession>A0A388TBD3</accession>
<comment type="function">
    <text evidence="8">Toxic component of a toxin-antitoxin (TA) system. An RNase.</text>
</comment>
<dbReference type="GO" id="GO:0000287">
    <property type="term" value="F:magnesium ion binding"/>
    <property type="evidence" value="ECO:0007669"/>
    <property type="project" value="UniProtKB-UniRule"/>
</dbReference>
<organism evidence="10 11">
    <name type="scientific">Termititenax aidoneus</name>
    <dbReference type="NCBI Taxonomy" id="2218524"/>
    <lineage>
        <taxon>Bacteria</taxon>
        <taxon>Bacillati</taxon>
        <taxon>Candidatus Margulisiibacteriota</taxon>
        <taxon>Candidatus Termititenacia</taxon>
        <taxon>Candidatus Termititenacales</taxon>
        <taxon>Candidatus Termititenacaceae</taxon>
        <taxon>Candidatus Termititenax</taxon>
    </lineage>
</organism>
<evidence type="ECO:0000256" key="7">
    <source>
        <dbReference type="ARBA" id="ARBA00038093"/>
    </source>
</evidence>
<feature type="binding site" evidence="8">
    <location>
        <position position="6"/>
    </location>
    <ligand>
        <name>Mg(2+)</name>
        <dbReference type="ChEBI" id="CHEBI:18420"/>
    </ligand>
</feature>
<comment type="similarity">
    <text evidence="7 8">Belongs to the PINc/VapC protein family.</text>
</comment>
<protein>
    <recommendedName>
        <fullName evidence="8">Ribonuclease VapC</fullName>
        <shortName evidence="8">RNase VapC</shortName>
        <ecNumber evidence="8">3.1.-.-</ecNumber>
    </recommendedName>
    <alternativeName>
        <fullName evidence="8">Toxin VapC</fullName>
    </alternativeName>
</protein>
<feature type="domain" description="PIN" evidence="9">
    <location>
        <begin position="3"/>
        <end position="124"/>
    </location>
</feature>
<dbReference type="InterPro" id="IPR002716">
    <property type="entry name" value="PIN_dom"/>
</dbReference>
<dbReference type="GO" id="GO:0004540">
    <property type="term" value="F:RNA nuclease activity"/>
    <property type="evidence" value="ECO:0007669"/>
    <property type="project" value="InterPro"/>
</dbReference>
<keyword evidence="3 8" id="KW-0540">Nuclease</keyword>
<dbReference type="InterPro" id="IPR029060">
    <property type="entry name" value="PIN-like_dom_sf"/>
</dbReference>
<dbReference type="Pfam" id="PF01850">
    <property type="entry name" value="PIN"/>
    <property type="match status" value="1"/>
</dbReference>
<evidence type="ECO:0000313" key="10">
    <source>
        <dbReference type="EMBL" id="GBR73507.1"/>
    </source>
</evidence>
<dbReference type="HAMAP" id="MF_00265">
    <property type="entry name" value="VapC_Nob1"/>
    <property type="match status" value="1"/>
</dbReference>